<proteinExistence type="predicted"/>
<feature type="transmembrane region" description="Helical" evidence="6">
    <location>
        <begin position="86"/>
        <end position="108"/>
    </location>
</feature>
<protein>
    <submittedName>
        <fullName evidence="7">Flippase</fullName>
    </submittedName>
</protein>
<feature type="transmembrane region" description="Helical" evidence="6">
    <location>
        <begin position="161"/>
        <end position="179"/>
    </location>
</feature>
<dbReference type="InterPro" id="IPR002797">
    <property type="entry name" value="Polysacc_synth"/>
</dbReference>
<dbReference type="PANTHER" id="PTHR30250">
    <property type="entry name" value="PST FAMILY PREDICTED COLANIC ACID TRANSPORTER"/>
    <property type="match status" value="1"/>
</dbReference>
<dbReference type="InterPro" id="IPR050833">
    <property type="entry name" value="Poly_Biosynth_Transport"/>
</dbReference>
<accession>A0ABD6DKV7</accession>
<dbReference type="CDD" id="cd13128">
    <property type="entry name" value="MATE_Wzx_like"/>
    <property type="match status" value="1"/>
</dbReference>
<evidence type="ECO:0000256" key="3">
    <source>
        <dbReference type="ARBA" id="ARBA00022692"/>
    </source>
</evidence>
<dbReference type="AlphaFoldDB" id="A0ABD6DKV7"/>
<feature type="transmembrane region" description="Helical" evidence="6">
    <location>
        <begin position="12"/>
        <end position="36"/>
    </location>
</feature>
<dbReference type="Pfam" id="PF01943">
    <property type="entry name" value="Polysacc_synt"/>
    <property type="match status" value="1"/>
</dbReference>
<keyword evidence="2" id="KW-1003">Cell membrane</keyword>
<dbReference type="GO" id="GO:0005886">
    <property type="term" value="C:plasma membrane"/>
    <property type="evidence" value="ECO:0007669"/>
    <property type="project" value="UniProtKB-SubCell"/>
</dbReference>
<feature type="transmembrane region" description="Helical" evidence="6">
    <location>
        <begin position="128"/>
        <end position="149"/>
    </location>
</feature>
<feature type="transmembrane region" description="Helical" evidence="6">
    <location>
        <begin position="335"/>
        <end position="358"/>
    </location>
</feature>
<feature type="transmembrane region" description="Helical" evidence="6">
    <location>
        <begin position="263"/>
        <end position="286"/>
    </location>
</feature>
<evidence type="ECO:0000256" key="4">
    <source>
        <dbReference type="ARBA" id="ARBA00022989"/>
    </source>
</evidence>
<keyword evidence="4 6" id="KW-1133">Transmembrane helix</keyword>
<evidence type="ECO:0000313" key="7">
    <source>
        <dbReference type="EMBL" id="MFD1646083.1"/>
    </source>
</evidence>
<feature type="transmembrane region" description="Helical" evidence="6">
    <location>
        <begin position="395"/>
        <end position="418"/>
    </location>
</feature>
<evidence type="ECO:0000256" key="1">
    <source>
        <dbReference type="ARBA" id="ARBA00004651"/>
    </source>
</evidence>
<feature type="transmembrane region" description="Helical" evidence="6">
    <location>
        <begin position="223"/>
        <end position="243"/>
    </location>
</feature>
<keyword evidence="3 6" id="KW-0812">Transmembrane</keyword>
<feature type="transmembrane region" description="Helical" evidence="6">
    <location>
        <begin position="460"/>
        <end position="478"/>
    </location>
</feature>
<evidence type="ECO:0000256" key="5">
    <source>
        <dbReference type="ARBA" id="ARBA00023136"/>
    </source>
</evidence>
<gene>
    <name evidence="7" type="ORF">ACFSBL_10355</name>
</gene>
<feature type="transmembrane region" description="Helical" evidence="6">
    <location>
        <begin position="185"/>
        <end position="203"/>
    </location>
</feature>
<dbReference type="EMBL" id="JBHUDO010000002">
    <property type="protein sequence ID" value="MFD1646083.1"/>
    <property type="molecule type" value="Genomic_DNA"/>
</dbReference>
<comment type="caution">
    <text evidence="7">The sequence shown here is derived from an EMBL/GenBank/DDBJ whole genome shotgun (WGS) entry which is preliminary data.</text>
</comment>
<keyword evidence="8" id="KW-1185">Reference proteome</keyword>
<evidence type="ECO:0000256" key="6">
    <source>
        <dbReference type="SAM" id="Phobius"/>
    </source>
</evidence>
<feature type="transmembrane region" description="Helical" evidence="6">
    <location>
        <begin position="48"/>
        <end position="74"/>
    </location>
</feature>
<dbReference type="RefSeq" id="WP_256398393.1">
    <property type="nucleotide sequence ID" value="NZ_JANHJR010000001.1"/>
</dbReference>
<sequence length="511" mass="54579">MSDNETALETLLSGGSIVFLGLILQNLTTFVAKVVIARILGQRGIGEIALGVTILAFATSFVLLGMNTAVGRYLPRQDDQSFKRGVAVSALQIVLPISLVVGIALFVLAEPLATRVFDSPESATTLAIFGVVLPFAAMMRYAIGAMQGLKRSTAKVLIQNILFPVSRFAFVIVALVLGAEVVGVAGAYGLAYVLGGAVGMGYILRQSSLLTGEAEPTSMHRELVAFSLPAMVTASMLLIHRNIDILVVGYYASIDVVGVYDVVYTLATLMGLGLSAFGFIFLPVFSEAESDGRQNDMREVFAVAQKWVLIISLPPFLAFLLAPEVVVSLTFGPEYVTGSLTLSVLGIAYLTQGLVGLNGHALTAVGETRLLMYDALATAVANLYLNVLLVPRYGALGAAIATVGSFVVLNLLCSYQLHKRTDIVPVTKQTLMVATMSSIVTATIYLTLGATAGASTRNMVLTLPVFAVSYLVTIVRYGGITEVELAYLDDIEARLGRDLSNIRYWVRLLRR</sequence>
<evidence type="ECO:0000256" key="2">
    <source>
        <dbReference type="ARBA" id="ARBA00022475"/>
    </source>
</evidence>
<reference evidence="7 8" key="1">
    <citation type="journal article" date="2019" name="Int. J. Syst. Evol. Microbiol.">
        <title>The Global Catalogue of Microorganisms (GCM) 10K type strain sequencing project: providing services to taxonomists for standard genome sequencing and annotation.</title>
        <authorList>
            <consortium name="The Broad Institute Genomics Platform"/>
            <consortium name="The Broad Institute Genome Sequencing Center for Infectious Disease"/>
            <person name="Wu L."/>
            <person name="Ma J."/>
        </authorList>
    </citation>
    <scope>NUCLEOTIDE SEQUENCE [LARGE SCALE GENOMIC DNA]</scope>
    <source>
        <strain evidence="7 8">CGMCC 1.10390</strain>
    </source>
</reference>
<dbReference type="PANTHER" id="PTHR30250:SF27">
    <property type="entry name" value="POLYSACCHARIDE BIOSYNTHESIS PROTEIN"/>
    <property type="match status" value="1"/>
</dbReference>
<evidence type="ECO:0000313" key="8">
    <source>
        <dbReference type="Proteomes" id="UP001597034"/>
    </source>
</evidence>
<dbReference type="Proteomes" id="UP001597034">
    <property type="component" value="Unassembled WGS sequence"/>
</dbReference>
<organism evidence="7 8">
    <name type="scientific">Haloarchaeobius litoreus</name>
    <dbReference type="NCBI Taxonomy" id="755306"/>
    <lineage>
        <taxon>Archaea</taxon>
        <taxon>Methanobacteriati</taxon>
        <taxon>Methanobacteriota</taxon>
        <taxon>Stenosarchaea group</taxon>
        <taxon>Halobacteria</taxon>
        <taxon>Halobacteriales</taxon>
        <taxon>Halorubellaceae</taxon>
        <taxon>Haloarchaeobius</taxon>
    </lineage>
</organism>
<feature type="transmembrane region" description="Helical" evidence="6">
    <location>
        <begin position="370"/>
        <end position="389"/>
    </location>
</feature>
<keyword evidence="5 6" id="KW-0472">Membrane</keyword>
<feature type="transmembrane region" description="Helical" evidence="6">
    <location>
        <begin position="307"/>
        <end position="329"/>
    </location>
</feature>
<comment type="subcellular location">
    <subcellularLocation>
        <location evidence="1">Cell membrane</location>
        <topology evidence="1">Multi-pass membrane protein</topology>
    </subcellularLocation>
</comment>
<name>A0ABD6DKV7_9EURY</name>
<feature type="transmembrane region" description="Helical" evidence="6">
    <location>
        <begin position="430"/>
        <end position="448"/>
    </location>
</feature>